<keyword evidence="1" id="KW-0472">Membrane</keyword>
<dbReference type="Pfam" id="PF00892">
    <property type="entry name" value="EamA"/>
    <property type="match status" value="1"/>
</dbReference>
<keyword evidence="1" id="KW-0812">Transmembrane</keyword>
<dbReference type="InterPro" id="IPR000620">
    <property type="entry name" value="EamA_dom"/>
</dbReference>
<evidence type="ECO:0000256" key="1">
    <source>
        <dbReference type="SAM" id="Phobius"/>
    </source>
</evidence>
<proteinExistence type="predicted"/>
<comment type="caution">
    <text evidence="3">The sequence shown here is derived from an EMBL/GenBank/DDBJ whole genome shotgun (WGS) entry which is preliminary data.</text>
</comment>
<feature type="transmembrane region" description="Helical" evidence="1">
    <location>
        <begin position="69"/>
        <end position="90"/>
    </location>
</feature>
<evidence type="ECO:0000313" key="3">
    <source>
        <dbReference type="EMBL" id="OGY94817.1"/>
    </source>
</evidence>
<evidence type="ECO:0000259" key="2">
    <source>
        <dbReference type="Pfam" id="PF00892"/>
    </source>
</evidence>
<dbReference type="PANTHER" id="PTHR22911:SF137">
    <property type="entry name" value="SOLUTE CARRIER FAMILY 35 MEMBER G2-RELATED"/>
    <property type="match status" value="1"/>
</dbReference>
<feature type="transmembrane region" description="Helical" evidence="1">
    <location>
        <begin position="36"/>
        <end position="57"/>
    </location>
</feature>
<dbReference type="SUPFAM" id="SSF103481">
    <property type="entry name" value="Multidrug resistance efflux transporter EmrE"/>
    <property type="match status" value="1"/>
</dbReference>
<protein>
    <recommendedName>
        <fullName evidence="2">EamA domain-containing protein</fullName>
    </recommendedName>
</protein>
<dbReference type="InterPro" id="IPR037185">
    <property type="entry name" value="EmrE-like"/>
</dbReference>
<dbReference type="AlphaFoldDB" id="A0A1G2C307"/>
<dbReference type="GO" id="GO:0016020">
    <property type="term" value="C:membrane"/>
    <property type="evidence" value="ECO:0007669"/>
    <property type="project" value="InterPro"/>
</dbReference>
<feature type="transmembrane region" description="Helical" evidence="1">
    <location>
        <begin position="126"/>
        <end position="142"/>
    </location>
</feature>
<organism evidence="3 4">
    <name type="scientific">Candidatus Komeilibacteria bacterium RIFOXYC1_FULL_37_11</name>
    <dbReference type="NCBI Taxonomy" id="1798555"/>
    <lineage>
        <taxon>Bacteria</taxon>
        <taxon>Candidatus Komeiliibacteriota</taxon>
    </lineage>
</organism>
<evidence type="ECO:0000313" key="4">
    <source>
        <dbReference type="Proteomes" id="UP000177626"/>
    </source>
</evidence>
<name>A0A1G2C307_9BACT</name>
<dbReference type="PANTHER" id="PTHR22911">
    <property type="entry name" value="ACYL-MALONYL CONDENSING ENZYME-RELATED"/>
    <property type="match status" value="1"/>
</dbReference>
<reference evidence="3 4" key="1">
    <citation type="journal article" date="2016" name="Nat. Commun.">
        <title>Thousands of microbial genomes shed light on interconnected biogeochemical processes in an aquifer system.</title>
        <authorList>
            <person name="Anantharaman K."/>
            <person name="Brown C.T."/>
            <person name="Hug L.A."/>
            <person name="Sharon I."/>
            <person name="Castelle C.J."/>
            <person name="Probst A.J."/>
            <person name="Thomas B.C."/>
            <person name="Singh A."/>
            <person name="Wilkins M.J."/>
            <person name="Karaoz U."/>
            <person name="Brodie E.L."/>
            <person name="Williams K.H."/>
            <person name="Hubbard S.S."/>
            <person name="Banfield J.F."/>
        </authorList>
    </citation>
    <scope>NUCLEOTIDE SEQUENCE [LARGE SCALE GENOMIC DNA]</scope>
</reference>
<feature type="transmembrane region" description="Helical" evidence="1">
    <location>
        <begin position="102"/>
        <end position="119"/>
    </location>
</feature>
<dbReference type="Proteomes" id="UP000177626">
    <property type="component" value="Unassembled WGS sequence"/>
</dbReference>
<keyword evidence="1" id="KW-1133">Transmembrane helix</keyword>
<dbReference type="EMBL" id="MHKQ01000003">
    <property type="protein sequence ID" value="OGY94817.1"/>
    <property type="molecule type" value="Genomic_DNA"/>
</dbReference>
<accession>A0A1G2C307</accession>
<dbReference type="Gene3D" id="1.10.3730.20">
    <property type="match status" value="1"/>
</dbReference>
<sequence length="143" mass="15445">MNYLWLVLALLSAISAALVAIFGKIGLQNLDTNTATAIRAVVMAIFLFGVVVFEGKLHNIQPILANHRALLFIILSGLAGAISWLFYFWALKLGKVQQIVPIDRLSMVFAVILAVIFLGEKLSLKVIIGTLAMLVGAIIISLA</sequence>
<feature type="domain" description="EamA" evidence="2">
    <location>
        <begin position="4"/>
        <end position="141"/>
    </location>
</feature>
<gene>
    <name evidence="3" type="ORF">A2406_03250</name>
</gene>